<dbReference type="KEGG" id="epi:Q3V30_13665"/>
<feature type="domain" description="Extensin-like C-terminal" evidence="1">
    <location>
        <begin position="59"/>
        <end position="232"/>
    </location>
</feature>
<protein>
    <submittedName>
        <fullName evidence="2">Extensin family protein</fullName>
    </submittedName>
</protein>
<keyword evidence="3" id="KW-1185">Reference proteome</keyword>
<dbReference type="Proteomes" id="UP001228139">
    <property type="component" value="Chromosome"/>
</dbReference>
<proteinExistence type="predicted"/>
<evidence type="ECO:0000313" key="2">
    <source>
        <dbReference type="EMBL" id="WLS77526.1"/>
    </source>
</evidence>
<dbReference type="InterPro" id="IPR009683">
    <property type="entry name" value="Extensin-like_C"/>
</dbReference>
<name>A0AA50HKZ9_9GAMM</name>
<dbReference type="Pfam" id="PF06904">
    <property type="entry name" value="Extensin-like_C"/>
    <property type="match status" value="1"/>
</dbReference>
<organism evidence="2 3">
    <name type="scientific">Erwinia pyri</name>
    <dbReference type="NCBI Taxonomy" id="3062598"/>
    <lineage>
        <taxon>Bacteria</taxon>
        <taxon>Pseudomonadati</taxon>
        <taxon>Pseudomonadota</taxon>
        <taxon>Gammaproteobacteria</taxon>
        <taxon>Enterobacterales</taxon>
        <taxon>Erwiniaceae</taxon>
        <taxon>Erwinia</taxon>
    </lineage>
</organism>
<evidence type="ECO:0000259" key="1">
    <source>
        <dbReference type="Pfam" id="PF06904"/>
    </source>
</evidence>
<dbReference type="EMBL" id="CP132353">
    <property type="protein sequence ID" value="WLS77526.1"/>
    <property type="molecule type" value="Genomic_DNA"/>
</dbReference>
<evidence type="ECO:0000313" key="3">
    <source>
        <dbReference type="Proteomes" id="UP001228139"/>
    </source>
</evidence>
<dbReference type="RefSeq" id="WP_306206526.1">
    <property type="nucleotide sequence ID" value="NZ_CP132353.1"/>
</dbReference>
<sequence length="232" mass="25340">MKGLLALAGVILLLLAVAPWFAKHLPSEWNPFTPLRVTDAPTFITRYKIKRLADNPAGCLAVLQTAQREGYIRFTQPAATHGNCPLPAPVRVQSFGEVRLSSSFLASCSLALSSTMFITQAAKPLAAAELGSPLVRIDHLGSYACRNIYHRAQGRLSEHATADALDIAGFRLANGKQIGVLKAWPRQEADSLWLHQVFQKSCDYYGNSLGPDYNAAHANHFHLGMRGFGVCR</sequence>
<gene>
    <name evidence="2" type="ORF">Q3V30_13665</name>
</gene>
<accession>A0AA50HKZ9</accession>
<dbReference type="AlphaFoldDB" id="A0AA50HKZ9"/>
<reference evidence="2 3" key="1">
    <citation type="submission" date="2023-07" db="EMBL/GenBank/DDBJ databases">
        <title>Pathogenic bacteria of pear tree diseases.</title>
        <authorList>
            <person name="Zhang Z."/>
            <person name="He L."/>
            <person name="Huang R."/>
        </authorList>
    </citation>
    <scope>NUCLEOTIDE SEQUENCE [LARGE SCALE GENOMIC DNA]</scope>
    <source>
        <strain evidence="2 3">DE2</strain>
    </source>
</reference>